<evidence type="ECO:0000313" key="2">
    <source>
        <dbReference type="Proteomes" id="UP001642260"/>
    </source>
</evidence>
<proteinExistence type="predicted"/>
<dbReference type="EMBL" id="CAKOAT010886264">
    <property type="protein sequence ID" value="CAH8390292.1"/>
    <property type="molecule type" value="Genomic_DNA"/>
</dbReference>
<organism evidence="1 2">
    <name type="scientific">Eruca vesicaria subsp. sativa</name>
    <name type="common">Garden rocket</name>
    <name type="synonym">Eruca sativa</name>
    <dbReference type="NCBI Taxonomy" id="29727"/>
    <lineage>
        <taxon>Eukaryota</taxon>
        <taxon>Viridiplantae</taxon>
        <taxon>Streptophyta</taxon>
        <taxon>Embryophyta</taxon>
        <taxon>Tracheophyta</taxon>
        <taxon>Spermatophyta</taxon>
        <taxon>Magnoliopsida</taxon>
        <taxon>eudicotyledons</taxon>
        <taxon>Gunneridae</taxon>
        <taxon>Pentapetalae</taxon>
        <taxon>rosids</taxon>
        <taxon>malvids</taxon>
        <taxon>Brassicales</taxon>
        <taxon>Brassicaceae</taxon>
        <taxon>Brassiceae</taxon>
        <taxon>Eruca</taxon>
    </lineage>
</organism>
<name>A0ABC8M238_ERUVS</name>
<accession>A0ABC8M238</accession>
<protein>
    <submittedName>
        <fullName evidence="1">Uncharacterized protein</fullName>
    </submittedName>
</protein>
<evidence type="ECO:0000313" key="1">
    <source>
        <dbReference type="EMBL" id="CAH8390292.1"/>
    </source>
</evidence>
<dbReference type="Proteomes" id="UP001642260">
    <property type="component" value="Unassembled WGS sequence"/>
</dbReference>
<comment type="caution">
    <text evidence="1">The sequence shown here is derived from an EMBL/GenBank/DDBJ whole genome shotgun (WGS) entry which is preliminary data.</text>
</comment>
<sequence length="87" mass="9885">MNISRDSVQENSYVANQIVVVSNAYMDIEYNNSVLRAQLISLREKLHSLNSIIEMSEGAMADVFLMNPWQMCFSSQPTFSSADIFEN</sequence>
<gene>
    <name evidence="1" type="ORF">ERUC_LOCUS42775</name>
</gene>
<keyword evidence="2" id="KW-1185">Reference proteome</keyword>
<reference evidence="1 2" key="1">
    <citation type="submission" date="2022-03" db="EMBL/GenBank/DDBJ databases">
        <authorList>
            <person name="Macdonald S."/>
            <person name="Ahmed S."/>
            <person name="Newling K."/>
        </authorList>
    </citation>
    <scope>NUCLEOTIDE SEQUENCE [LARGE SCALE GENOMIC DNA]</scope>
</reference>
<dbReference type="AlphaFoldDB" id="A0ABC8M238"/>